<dbReference type="InterPro" id="IPR001851">
    <property type="entry name" value="ABC_transp_permease"/>
</dbReference>
<dbReference type="AlphaFoldDB" id="A0A6N7USF2"/>
<evidence type="ECO:0000256" key="2">
    <source>
        <dbReference type="ARBA" id="ARBA00022448"/>
    </source>
</evidence>
<proteinExistence type="predicted"/>
<evidence type="ECO:0000256" key="4">
    <source>
        <dbReference type="ARBA" id="ARBA00022519"/>
    </source>
</evidence>
<evidence type="ECO:0000256" key="7">
    <source>
        <dbReference type="ARBA" id="ARBA00023136"/>
    </source>
</evidence>
<keyword evidence="4" id="KW-0997">Cell inner membrane</keyword>
<keyword evidence="5 8" id="KW-0812">Transmembrane</keyword>
<protein>
    <submittedName>
        <fullName evidence="9">ABC transporter permease</fullName>
    </submittedName>
</protein>
<evidence type="ECO:0000256" key="6">
    <source>
        <dbReference type="ARBA" id="ARBA00022989"/>
    </source>
</evidence>
<feature type="transmembrane region" description="Helical" evidence="8">
    <location>
        <begin position="242"/>
        <end position="259"/>
    </location>
</feature>
<dbReference type="Pfam" id="PF02653">
    <property type="entry name" value="BPD_transp_2"/>
    <property type="match status" value="1"/>
</dbReference>
<keyword evidence="3" id="KW-1003">Cell membrane</keyword>
<feature type="transmembrane region" description="Helical" evidence="8">
    <location>
        <begin position="9"/>
        <end position="26"/>
    </location>
</feature>
<gene>
    <name evidence="9" type="ORF">FYJ34_04180</name>
</gene>
<dbReference type="PANTHER" id="PTHR32196:SF21">
    <property type="entry name" value="ABC TRANSPORTER PERMEASE PROTEIN YPHD-RELATED"/>
    <property type="match status" value="1"/>
</dbReference>
<feature type="transmembrane region" description="Helical" evidence="8">
    <location>
        <begin position="91"/>
        <end position="115"/>
    </location>
</feature>
<keyword evidence="2" id="KW-0813">Transport</keyword>
<dbReference type="GO" id="GO:0005886">
    <property type="term" value="C:plasma membrane"/>
    <property type="evidence" value="ECO:0007669"/>
    <property type="project" value="UniProtKB-SubCell"/>
</dbReference>
<dbReference type="GO" id="GO:0022857">
    <property type="term" value="F:transmembrane transporter activity"/>
    <property type="evidence" value="ECO:0007669"/>
    <property type="project" value="InterPro"/>
</dbReference>
<evidence type="ECO:0000256" key="5">
    <source>
        <dbReference type="ARBA" id="ARBA00022692"/>
    </source>
</evidence>
<feature type="transmembrane region" description="Helical" evidence="8">
    <location>
        <begin position="217"/>
        <end position="236"/>
    </location>
</feature>
<evidence type="ECO:0000256" key="8">
    <source>
        <dbReference type="SAM" id="Phobius"/>
    </source>
</evidence>
<dbReference type="CDD" id="cd06579">
    <property type="entry name" value="TM_PBP1_transp_AraH_like"/>
    <property type="match status" value="1"/>
</dbReference>
<keyword evidence="6 8" id="KW-1133">Transmembrane helix</keyword>
<keyword evidence="7 8" id="KW-0472">Membrane</keyword>
<keyword evidence="10" id="KW-1185">Reference proteome</keyword>
<feature type="transmembrane region" description="Helical" evidence="8">
    <location>
        <begin position="168"/>
        <end position="186"/>
    </location>
</feature>
<evidence type="ECO:0000256" key="3">
    <source>
        <dbReference type="ARBA" id="ARBA00022475"/>
    </source>
</evidence>
<organism evidence="9 10">
    <name type="scientific">Suipraeoptans intestinalis</name>
    <dbReference type="NCBI Taxonomy" id="2606628"/>
    <lineage>
        <taxon>Bacteria</taxon>
        <taxon>Bacillati</taxon>
        <taxon>Bacillota</taxon>
        <taxon>Clostridia</taxon>
        <taxon>Lachnospirales</taxon>
        <taxon>Lachnospiraceae</taxon>
        <taxon>Suipraeoptans</taxon>
    </lineage>
</organism>
<evidence type="ECO:0000313" key="10">
    <source>
        <dbReference type="Proteomes" id="UP000434409"/>
    </source>
</evidence>
<accession>A0A6N7USF2</accession>
<dbReference type="PANTHER" id="PTHR32196">
    <property type="entry name" value="ABC TRANSPORTER PERMEASE PROTEIN YPHD-RELATED-RELATED"/>
    <property type="match status" value="1"/>
</dbReference>
<dbReference type="EMBL" id="VULY01000018">
    <property type="protein sequence ID" value="MSR93484.1"/>
    <property type="molecule type" value="Genomic_DNA"/>
</dbReference>
<name>A0A6N7USF2_9FIRM</name>
<sequence>MKRVRIDRFQAVLLIIVIVYSIFVAAKNPSFLKAETIFDIARVASTMMIVTIGLLVVMISGGIDVSFMSIALFGSYTAINIMIQTGIDHLWFAFFLSSVIGGALGLINAGLINWLKLPPFIITLGTQNLFHGIMTTFIGDRSFGAGVLPKSIHRFGSLAILEAGDAKLTAAVIPVICIGGVTWFLLHRTMVGRGIFAIGNSEESARRIGFDPAKIRLFVYAYSGVLAGIMGILYVAQTNALYPNKLVGDELIVVAAVVIGGTKITGGQGKVLGAVLGVLIINLLNTTLIMIGLSASWNNLFIGTILVMSVAITSLQEKVKNRKNLIFTE</sequence>
<dbReference type="Proteomes" id="UP000434409">
    <property type="component" value="Unassembled WGS sequence"/>
</dbReference>
<feature type="transmembrane region" description="Helical" evidence="8">
    <location>
        <begin position="297"/>
        <end position="315"/>
    </location>
</feature>
<dbReference type="RefSeq" id="WP_154476496.1">
    <property type="nucleotide sequence ID" value="NZ_VULY01000018.1"/>
</dbReference>
<evidence type="ECO:0000256" key="1">
    <source>
        <dbReference type="ARBA" id="ARBA00004651"/>
    </source>
</evidence>
<feature type="transmembrane region" description="Helical" evidence="8">
    <location>
        <begin position="271"/>
        <end position="291"/>
    </location>
</feature>
<feature type="transmembrane region" description="Helical" evidence="8">
    <location>
        <begin position="46"/>
        <end position="79"/>
    </location>
</feature>
<reference evidence="9 10" key="1">
    <citation type="submission" date="2019-08" db="EMBL/GenBank/DDBJ databases">
        <title>In-depth cultivation of the pig gut microbiome towards novel bacterial diversity and tailored functional studies.</title>
        <authorList>
            <person name="Wylensek D."/>
            <person name="Hitch T.C.A."/>
            <person name="Clavel T."/>
        </authorList>
    </citation>
    <scope>NUCLEOTIDE SEQUENCE [LARGE SCALE GENOMIC DNA]</scope>
    <source>
        <strain evidence="9 10">68-1-5</strain>
    </source>
</reference>
<evidence type="ECO:0000313" key="9">
    <source>
        <dbReference type="EMBL" id="MSR93484.1"/>
    </source>
</evidence>
<comment type="caution">
    <text evidence="9">The sequence shown here is derived from an EMBL/GenBank/DDBJ whole genome shotgun (WGS) entry which is preliminary data.</text>
</comment>
<comment type="subcellular location">
    <subcellularLocation>
        <location evidence="1">Cell membrane</location>
        <topology evidence="1">Multi-pass membrane protein</topology>
    </subcellularLocation>
</comment>